<protein>
    <submittedName>
        <fullName evidence="1">DUF based on E. rectale Gene description</fullName>
    </submittedName>
</protein>
<dbReference type="EMBL" id="CYXV01000019">
    <property type="protein sequence ID" value="CUN18553.1"/>
    <property type="molecule type" value="Genomic_DNA"/>
</dbReference>
<dbReference type="Pfam" id="PF12995">
    <property type="entry name" value="DUF3879"/>
    <property type="match status" value="1"/>
</dbReference>
<dbReference type="InterPro" id="IPR024540">
    <property type="entry name" value="DUF3879"/>
</dbReference>
<gene>
    <name evidence="1" type="ORF">ERS852420_03296</name>
</gene>
<evidence type="ECO:0000313" key="2">
    <source>
        <dbReference type="Proteomes" id="UP000095495"/>
    </source>
</evidence>
<dbReference type="AlphaFoldDB" id="A0A173UU57"/>
<dbReference type="RefSeq" id="WP_055264243.1">
    <property type="nucleotide sequence ID" value="NZ_CYXV01000019.1"/>
</dbReference>
<dbReference type="Proteomes" id="UP000095495">
    <property type="component" value="Unassembled WGS sequence"/>
</dbReference>
<evidence type="ECO:0000313" key="1">
    <source>
        <dbReference type="EMBL" id="CUN18553.1"/>
    </source>
</evidence>
<proteinExistence type="predicted"/>
<accession>A0A173UU57</accession>
<reference evidence="1 2" key="1">
    <citation type="submission" date="2015-09" db="EMBL/GenBank/DDBJ databases">
        <authorList>
            <consortium name="Pathogen Informatics"/>
        </authorList>
    </citation>
    <scope>NUCLEOTIDE SEQUENCE [LARGE SCALE GENOMIC DNA]</scope>
    <source>
        <strain evidence="1 2">2789STDY5608863</strain>
    </source>
</reference>
<sequence>MPRITDYSFLFQSMFGTSRMNLVNNIQLSQINSSSVQAQLKAAGIDTNSKQYKAALSEMMKNGNGAMFTNVQAIKNLMSQYDKNGDWVDPNTGLTGLAVTDENRNSYKHIISILESSREEMFELAKKEFLRDNGTLNGDTTKREDVYVNLYRKMNKDDRLSAGWTMEQYEHQYRQAFAAAAKAADPSWKAGDPIPSGALDGITRESIESTLARSGSSFVKKSIDVSI</sequence>
<organism evidence="1 2">
    <name type="scientific">Roseburia faecis</name>
    <dbReference type="NCBI Taxonomy" id="301302"/>
    <lineage>
        <taxon>Bacteria</taxon>
        <taxon>Bacillati</taxon>
        <taxon>Bacillota</taxon>
        <taxon>Clostridia</taxon>
        <taxon>Lachnospirales</taxon>
        <taxon>Lachnospiraceae</taxon>
        <taxon>Roseburia</taxon>
    </lineage>
</organism>
<name>A0A173UU57_9FIRM</name>